<comment type="similarity">
    <text evidence="4 5 6">Belongs to the UDP-N-acetylglucosamine 2-epimerase family.</text>
</comment>
<dbReference type="InterPro" id="IPR029767">
    <property type="entry name" value="WecB-like"/>
</dbReference>
<feature type="binding site" evidence="5">
    <location>
        <position position="271"/>
    </location>
    <ligand>
        <name>substrate</name>
    </ligand>
</feature>
<dbReference type="CDD" id="cd03786">
    <property type="entry name" value="GTB_UDP-GlcNAc_2-Epimerase"/>
    <property type="match status" value="1"/>
</dbReference>
<feature type="binding site" evidence="5">
    <location>
        <position position="313"/>
    </location>
    <ligand>
        <name>substrate</name>
    </ligand>
</feature>
<name>A0ABR5GAS8_9ENTR</name>
<dbReference type="SUPFAM" id="SSF53756">
    <property type="entry name" value="UDP-Glycosyltransferase/glycogen phosphorylase"/>
    <property type="match status" value="1"/>
</dbReference>
<accession>A0ABR5GAS8</accession>
<dbReference type="Pfam" id="PF02350">
    <property type="entry name" value="Epimerase_2"/>
    <property type="match status" value="1"/>
</dbReference>
<comment type="pathway">
    <text evidence="5">Bacterial outer membrane biogenesis; enterobacterial common antigen biosynthesis.</text>
</comment>
<proteinExistence type="inferred from homology"/>
<dbReference type="EC" id="5.1.3.14" evidence="5"/>
<evidence type="ECO:0000313" key="8">
    <source>
        <dbReference type="EMBL" id="KLY29164.1"/>
    </source>
</evidence>
<dbReference type="Proteomes" id="UP000036305">
    <property type="component" value="Unassembled WGS sequence"/>
</dbReference>
<dbReference type="EMBL" id="LEUS01000024">
    <property type="protein sequence ID" value="KLY29164.1"/>
    <property type="molecule type" value="Genomic_DNA"/>
</dbReference>
<dbReference type="HAMAP" id="MF_02028">
    <property type="entry name" value="WecB_RffE"/>
    <property type="match status" value="1"/>
</dbReference>
<evidence type="ECO:0000313" key="9">
    <source>
        <dbReference type="Proteomes" id="UP000036305"/>
    </source>
</evidence>
<comment type="function">
    <text evidence="5">Catalyzes the reversible epimerization at C-2 of UDP-N-acetylglucosamine (UDP-GlcNAc) and thereby provides bacteria with UDP-N-acetylmannosamine (UDP-ManNAc), the activated donor of ManNAc residues.</text>
</comment>
<organism evidence="8 9">
    <name type="scientific">Klebsiella michiganensis</name>
    <dbReference type="NCBI Taxonomy" id="1134687"/>
    <lineage>
        <taxon>Bacteria</taxon>
        <taxon>Pseudomonadati</taxon>
        <taxon>Pseudomonadota</taxon>
        <taxon>Gammaproteobacteria</taxon>
        <taxon>Enterobacterales</taxon>
        <taxon>Enterobacteriaceae</taxon>
        <taxon>Klebsiella/Raoultella group</taxon>
        <taxon>Klebsiella</taxon>
    </lineage>
</organism>
<feature type="binding site" evidence="5">
    <location>
        <position position="296"/>
    </location>
    <ligand>
        <name>substrate</name>
    </ligand>
</feature>
<keyword evidence="9" id="KW-1185">Reference proteome</keyword>
<protein>
    <recommendedName>
        <fullName evidence="5">UDP-N-acetylglucosamine 2-epimerase</fullName>
        <ecNumber evidence="5">5.1.3.14</ecNumber>
    </recommendedName>
    <alternativeName>
        <fullName evidence="5">UDP-GlcNAc-2-epimerase</fullName>
    </alternativeName>
</protein>
<feature type="binding site" evidence="5">
    <location>
        <position position="213"/>
    </location>
    <ligand>
        <name>substrate</name>
    </ligand>
</feature>
<evidence type="ECO:0000259" key="7">
    <source>
        <dbReference type="Pfam" id="PF02350"/>
    </source>
</evidence>
<dbReference type="PANTHER" id="PTHR43174">
    <property type="entry name" value="UDP-N-ACETYLGLUCOSAMINE 2-EPIMERASE"/>
    <property type="match status" value="1"/>
</dbReference>
<dbReference type="PANTHER" id="PTHR43174:SF2">
    <property type="entry name" value="UDP-N-ACETYLGLUCOSAMINE 2-EPIMERASE"/>
    <property type="match status" value="1"/>
</dbReference>
<dbReference type="NCBIfam" id="TIGR00236">
    <property type="entry name" value="wecB"/>
    <property type="match status" value="1"/>
</dbReference>
<dbReference type="RefSeq" id="WP_071846046.1">
    <property type="nucleotide sequence ID" value="NZ_ABVZTX020000020.1"/>
</dbReference>
<feature type="binding site" evidence="5">
    <location>
        <begin position="290"/>
        <end position="292"/>
    </location>
    <ligand>
        <name>substrate</name>
    </ligand>
</feature>
<feature type="domain" description="UDP-N-acetylglucosamine 2-epimerase" evidence="7">
    <location>
        <begin position="22"/>
        <end position="370"/>
    </location>
</feature>
<comment type="catalytic activity">
    <reaction evidence="3 5">
        <text>UDP-N-acetyl-alpha-D-glucosamine = UDP-N-acetyl-alpha-D-mannosamine</text>
        <dbReference type="Rhea" id="RHEA:17213"/>
        <dbReference type="ChEBI" id="CHEBI:57705"/>
        <dbReference type="ChEBI" id="CHEBI:68623"/>
        <dbReference type="EC" id="5.1.3.14"/>
    </reaction>
</comment>
<dbReference type="Gene3D" id="3.40.50.2000">
    <property type="entry name" value="Glycogen Phosphorylase B"/>
    <property type="match status" value="2"/>
</dbReference>
<comment type="subcellular location">
    <subcellularLocation>
        <location evidence="5">Cytoplasm</location>
    </subcellularLocation>
</comment>
<reference evidence="8 9" key="1">
    <citation type="submission" date="2015-06" db="EMBL/GenBank/DDBJ databases">
        <title>The Genome Sequence of None.</title>
        <authorList>
            <consortium name="The Broad Institute Genomics Platform"/>
            <consortium name="The Broad Institute Genome Sequencing Center for Infectious Disease"/>
            <person name="Earl A.M."/>
            <person name="Onderdonk A.B."/>
            <person name="Kirby J."/>
            <person name="Ferraro M.J."/>
            <person name="Huang S."/>
            <person name="Spencer M."/>
            <person name="Fodor A."/>
            <person name="Hooper D."/>
            <person name="Dekker J."/>
            <person name="O'Brien T."/>
            <person name="Quan V."/>
            <person name="Gombosev A."/>
            <person name="Delaney M."/>
            <person name="DuBois A."/>
            <person name="Ernst C."/>
            <person name="Kim D.S."/>
            <person name="Rossman W."/>
            <person name="Gohs F."/>
            <person name="Petruso H."/>
            <person name="Nozar T."/>
            <person name="Mougeot F."/>
            <person name="Manson-McGuire A."/>
            <person name="Young S."/>
            <person name="Abouelleil A."/>
            <person name="Cao P."/>
            <person name="Chapman S.B."/>
            <person name="Griggs A."/>
            <person name="Priest M."/>
            <person name="Shea T."/>
            <person name="Wortman I."/>
            <person name="Wortman J.R."/>
            <person name="Nusbaum C."/>
            <person name="Birren B."/>
        </authorList>
    </citation>
    <scope>NUCLEOTIDE SEQUENCE [LARGE SCALE GENOMIC DNA]</scope>
    <source>
        <strain evidence="8 9">MGH87</strain>
    </source>
</reference>
<sequence length="376" mass="41810">MKVLTVFGTRPEAIKMAPLVHALAKDPHFEAKVCVTAQHREMLDQVLKLFSIVPEYDLNIMQPGQGLTEITCRILEGLKPVLESFKPDVVLVHGDTTTTMAASLAAFYQRIPVGHVEAGLRTGDLSSPWPEEGNRTLTGHLATYHFAPTETSRQNLLRENIADNRITVTGNTVIDALFWVRDRVLSDGALHNELTQRYPFLANGKKMILVTGHRRESFGRGFEQICHALAEIAANNPDVQIVYPVHLNPNVSEPVKRILGHVENVILIEPQDYLPFVWLMNRAWLILTDSGGIQEEAPSLGKPVLVMREMTERPEAVSAGTVCLVGTDSQRIVNEVTRLLQDESAYQAMSRAHNPYGDGHACHRILSALKNNQVTL</sequence>
<feature type="binding site" evidence="5">
    <location>
        <position position="117"/>
    </location>
    <ligand>
        <name>substrate</name>
    </ligand>
</feature>
<comment type="caution">
    <text evidence="8">The sequence shown here is derived from an EMBL/GenBank/DDBJ whole genome shotgun (WGS) entry which is preliminary data.</text>
</comment>
<evidence type="ECO:0000256" key="1">
    <source>
        <dbReference type="ARBA" id="ARBA00022490"/>
    </source>
</evidence>
<evidence type="ECO:0000256" key="5">
    <source>
        <dbReference type="HAMAP-Rule" id="MF_02028"/>
    </source>
</evidence>
<evidence type="ECO:0000256" key="2">
    <source>
        <dbReference type="ARBA" id="ARBA00023235"/>
    </source>
</evidence>
<evidence type="ECO:0000256" key="3">
    <source>
        <dbReference type="ARBA" id="ARBA00036080"/>
    </source>
</evidence>
<keyword evidence="1 5" id="KW-0963">Cytoplasm</keyword>
<dbReference type="InterPro" id="IPR003331">
    <property type="entry name" value="UDP_GlcNAc_Epimerase_2_dom"/>
</dbReference>
<comment type="subunit">
    <text evidence="5">Homodimer.</text>
</comment>
<evidence type="ECO:0000256" key="4">
    <source>
        <dbReference type="ARBA" id="ARBA00038209"/>
    </source>
</evidence>
<keyword evidence="2 5" id="KW-0413">Isomerase</keyword>
<dbReference type="InterPro" id="IPR032892">
    <property type="entry name" value="WecB"/>
</dbReference>
<feature type="binding site" evidence="5">
    <location>
        <position position="95"/>
    </location>
    <ligand>
        <name>substrate</name>
    </ligand>
</feature>
<feature type="binding site" evidence="5">
    <location>
        <position position="276"/>
    </location>
    <ligand>
        <name>substrate</name>
    </ligand>
</feature>
<gene>
    <name evidence="5" type="primary">wecB</name>
    <name evidence="8" type="ORF">SK91_04135</name>
</gene>
<evidence type="ECO:0000256" key="6">
    <source>
        <dbReference type="RuleBase" id="RU003513"/>
    </source>
</evidence>